<evidence type="ECO:0000256" key="3">
    <source>
        <dbReference type="ARBA" id="ARBA00023136"/>
    </source>
</evidence>
<keyword evidence="3" id="KW-0472">Membrane</keyword>
<evidence type="ECO:0000256" key="4">
    <source>
        <dbReference type="ARBA" id="ARBA00023139"/>
    </source>
</evidence>
<accession>A0A2U8I5K3</accession>
<keyword evidence="4" id="KW-0564">Palmitate</keyword>
<gene>
    <name evidence="8" type="ORF">CCS41_08045</name>
</gene>
<protein>
    <recommendedName>
        <fullName evidence="7">Glycine zipper 2TM domain-containing protein</fullName>
    </recommendedName>
</protein>
<dbReference type="PANTHER" id="PTHR35603">
    <property type="match status" value="1"/>
</dbReference>
<feature type="chain" id="PRO_5016020343" description="Glycine zipper 2TM domain-containing protein" evidence="6">
    <location>
        <begin position="22"/>
        <end position="155"/>
    </location>
</feature>
<reference evidence="8 9" key="1">
    <citation type="submission" date="2017-05" db="EMBL/GenBank/DDBJ databases">
        <title>Genome sequence of Candidatus Fukatsuia symbiotica and Candidatus Hamiltonella defensa from Acyrthosiphon pisum strain 5D.</title>
        <authorList>
            <person name="Patel V.A."/>
            <person name="Chevignon G."/>
            <person name="Russell J.A."/>
            <person name="Oliver K.M."/>
        </authorList>
    </citation>
    <scope>NUCLEOTIDE SEQUENCE [LARGE SCALE GENOMIC DNA]</scope>
    <source>
        <strain evidence="8 9">5D</strain>
    </source>
</reference>
<evidence type="ECO:0000313" key="9">
    <source>
        <dbReference type="Proteomes" id="UP000261875"/>
    </source>
</evidence>
<dbReference type="PANTHER" id="PTHR35603:SF1">
    <property type="entry name" value="OUTER MEMBRANE LIPOPROTEIN SLYB"/>
    <property type="match status" value="1"/>
</dbReference>
<comment type="subcellular location">
    <subcellularLocation>
        <location evidence="1">Cell outer membrane</location>
        <topology evidence="1">Lipid-anchor</topology>
    </subcellularLocation>
</comment>
<evidence type="ECO:0000313" key="8">
    <source>
        <dbReference type="EMBL" id="AWK14436.1"/>
    </source>
</evidence>
<keyword evidence="9" id="KW-1185">Reference proteome</keyword>
<dbReference type="AlphaFoldDB" id="A0A2U8I5K3"/>
<evidence type="ECO:0000256" key="6">
    <source>
        <dbReference type="SAM" id="SignalP"/>
    </source>
</evidence>
<dbReference type="PROSITE" id="PS51257">
    <property type="entry name" value="PROKAR_LIPOPROTEIN"/>
    <property type="match status" value="1"/>
</dbReference>
<feature type="signal peptide" evidence="6">
    <location>
        <begin position="1"/>
        <end position="21"/>
    </location>
</feature>
<evidence type="ECO:0000259" key="7">
    <source>
        <dbReference type="Pfam" id="PF05433"/>
    </source>
</evidence>
<dbReference type="Proteomes" id="UP000261875">
    <property type="component" value="Chromosome"/>
</dbReference>
<evidence type="ECO:0000256" key="5">
    <source>
        <dbReference type="ARBA" id="ARBA00023288"/>
    </source>
</evidence>
<dbReference type="InterPro" id="IPR008816">
    <property type="entry name" value="Gly_zipper_2TM_dom"/>
</dbReference>
<dbReference type="EMBL" id="CP021659">
    <property type="protein sequence ID" value="AWK14436.1"/>
    <property type="molecule type" value="Genomic_DNA"/>
</dbReference>
<organism evidence="8 9">
    <name type="scientific">Candidatus Fukatsuia symbiotica</name>
    <dbReference type="NCBI Taxonomy" id="1878942"/>
    <lineage>
        <taxon>Bacteria</taxon>
        <taxon>Pseudomonadati</taxon>
        <taxon>Pseudomonadota</taxon>
        <taxon>Gammaproteobacteria</taxon>
        <taxon>Enterobacterales</taxon>
        <taxon>Yersiniaceae</taxon>
        <taxon>Candidatus Fukatsuia</taxon>
    </lineage>
</organism>
<dbReference type="STRING" id="1878942.GCA_900128755_00779"/>
<sequence>MIKPLLVVTLTIMTLSGCSNLNTLSDDTFSANQAKQVQNVAYGTVVTVRPVKIQGGSDSNVIGAIAGGVLGGFVGNTIGGGRGQSLATAAGAVAGGVAGQGIQSKLNSTKGVQLEIRKDDRTTISVVQKQGTSKFSVGQRVMLVGNGSNITVSPR</sequence>
<dbReference type="OrthoDB" id="5298161at2"/>
<evidence type="ECO:0000256" key="1">
    <source>
        <dbReference type="ARBA" id="ARBA00004459"/>
    </source>
</evidence>
<dbReference type="RefSeq" id="WP_072549699.1">
    <property type="nucleotide sequence ID" value="NZ_CP021659.1"/>
</dbReference>
<feature type="domain" description="Glycine zipper 2TM" evidence="7">
    <location>
        <begin position="62"/>
        <end position="103"/>
    </location>
</feature>
<dbReference type="InterPro" id="IPR051407">
    <property type="entry name" value="Bact_OM_lipoprot/Surf_antigen"/>
</dbReference>
<dbReference type="KEGG" id="fsm:CCS41_08045"/>
<keyword evidence="2 6" id="KW-0732">Signal</keyword>
<name>A0A2U8I5K3_9GAMM</name>
<keyword evidence="5" id="KW-0449">Lipoprotein</keyword>
<dbReference type="GO" id="GO:0009279">
    <property type="term" value="C:cell outer membrane"/>
    <property type="evidence" value="ECO:0007669"/>
    <property type="project" value="UniProtKB-SubCell"/>
</dbReference>
<dbReference type="Pfam" id="PF05433">
    <property type="entry name" value="Rick_17kDa_Anti"/>
    <property type="match status" value="1"/>
</dbReference>
<evidence type="ECO:0000256" key="2">
    <source>
        <dbReference type="ARBA" id="ARBA00022729"/>
    </source>
</evidence>
<proteinExistence type="predicted"/>